<keyword evidence="1" id="KW-0812">Transmembrane</keyword>
<keyword evidence="1" id="KW-0472">Membrane</keyword>
<protein>
    <submittedName>
        <fullName evidence="2">Uncharacterized protein</fullName>
    </submittedName>
</protein>
<evidence type="ECO:0000313" key="2">
    <source>
        <dbReference type="EMBL" id="CAK7332437.1"/>
    </source>
</evidence>
<accession>A0AAV1RE58</accession>
<evidence type="ECO:0000256" key="1">
    <source>
        <dbReference type="SAM" id="Phobius"/>
    </source>
</evidence>
<keyword evidence="3" id="KW-1185">Reference proteome</keyword>
<dbReference type="Proteomes" id="UP001314170">
    <property type="component" value="Unassembled WGS sequence"/>
</dbReference>
<feature type="transmembrane region" description="Helical" evidence="1">
    <location>
        <begin position="50"/>
        <end position="72"/>
    </location>
</feature>
<organism evidence="2 3">
    <name type="scientific">Dovyalis caffra</name>
    <dbReference type="NCBI Taxonomy" id="77055"/>
    <lineage>
        <taxon>Eukaryota</taxon>
        <taxon>Viridiplantae</taxon>
        <taxon>Streptophyta</taxon>
        <taxon>Embryophyta</taxon>
        <taxon>Tracheophyta</taxon>
        <taxon>Spermatophyta</taxon>
        <taxon>Magnoliopsida</taxon>
        <taxon>eudicotyledons</taxon>
        <taxon>Gunneridae</taxon>
        <taxon>Pentapetalae</taxon>
        <taxon>rosids</taxon>
        <taxon>fabids</taxon>
        <taxon>Malpighiales</taxon>
        <taxon>Salicaceae</taxon>
        <taxon>Flacourtieae</taxon>
        <taxon>Dovyalis</taxon>
    </lineage>
</organism>
<comment type="caution">
    <text evidence="2">The sequence shown here is derived from an EMBL/GenBank/DDBJ whole genome shotgun (WGS) entry which is preliminary data.</text>
</comment>
<evidence type="ECO:0000313" key="3">
    <source>
        <dbReference type="Proteomes" id="UP001314170"/>
    </source>
</evidence>
<dbReference type="AlphaFoldDB" id="A0AAV1RE58"/>
<feature type="transmembrane region" description="Helical" evidence="1">
    <location>
        <begin position="15"/>
        <end position="38"/>
    </location>
</feature>
<keyword evidence="1" id="KW-1133">Transmembrane helix</keyword>
<gene>
    <name evidence="2" type="ORF">DCAF_LOCUS8979</name>
</gene>
<reference evidence="2 3" key="1">
    <citation type="submission" date="2024-01" db="EMBL/GenBank/DDBJ databases">
        <authorList>
            <person name="Waweru B."/>
        </authorList>
    </citation>
    <scope>NUCLEOTIDE SEQUENCE [LARGE SCALE GENOMIC DNA]</scope>
</reference>
<proteinExistence type="predicted"/>
<dbReference type="EMBL" id="CAWUPB010000913">
    <property type="protein sequence ID" value="CAK7332437.1"/>
    <property type="molecule type" value="Genomic_DNA"/>
</dbReference>
<sequence length="88" mass="10226">MKRPLNNRCHMGTHWTIPVVCLHTFYVAALVGFTGAIRHIEFRFNELKDLWQGILVSALSIGVLHRQAYWYWLSSLYQVHSLCSHKSA</sequence>
<name>A0AAV1RE58_9ROSI</name>